<accession>A0ABM1NEW4</accession>
<dbReference type="PRINTS" id="PR01415">
    <property type="entry name" value="ANKYRIN"/>
</dbReference>
<feature type="repeat" description="ANK" evidence="3">
    <location>
        <begin position="92"/>
        <end position="124"/>
    </location>
</feature>
<protein>
    <submittedName>
        <fullName evidence="5">Ankyrin repeat domain-containing protein 39</fullName>
    </submittedName>
</protein>
<reference evidence="5" key="1">
    <citation type="submission" date="2025-08" db="UniProtKB">
        <authorList>
            <consortium name="RefSeq"/>
        </authorList>
    </citation>
    <scope>IDENTIFICATION</scope>
    <source>
        <tissue evidence="5">Whole Larva</tissue>
    </source>
</reference>
<keyword evidence="1" id="KW-0677">Repeat</keyword>
<sequence length="168" mass="18460">MSNCHDCQCHHAVSGVQQTLDELEFERGIWAAAHCGDLDRVEQLVKFKGECVDRPDKAGYTALHYAARAGHLEVCKFLLKHGAFVDATTRAGLATALHRAASTGKLDVVRLLIAHKANARLQDADGKTALHRAAEKQNGNIYQEILSYAPNLSDVRDNKSKLASDYLH</sequence>
<evidence type="ECO:0000256" key="3">
    <source>
        <dbReference type="PROSITE-ProRule" id="PRU00023"/>
    </source>
</evidence>
<dbReference type="InterPro" id="IPR036770">
    <property type="entry name" value="Ankyrin_rpt-contain_sf"/>
</dbReference>
<dbReference type="GeneID" id="108568669"/>
<keyword evidence="4" id="KW-1185">Reference proteome</keyword>
<name>A0ABM1NEW4_NICVS</name>
<gene>
    <name evidence="5" type="primary">LOC108568669</name>
</gene>
<dbReference type="InterPro" id="IPR002110">
    <property type="entry name" value="Ankyrin_rpt"/>
</dbReference>
<dbReference type="RefSeq" id="XP_017785364.1">
    <property type="nucleotide sequence ID" value="XM_017929875.1"/>
</dbReference>
<evidence type="ECO:0000313" key="4">
    <source>
        <dbReference type="Proteomes" id="UP000695000"/>
    </source>
</evidence>
<dbReference type="PANTHER" id="PTHR24171:SF9">
    <property type="entry name" value="ANKYRIN REPEAT DOMAIN-CONTAINING PROTEIN 39"/>
    <property type="match status" value="1"/>
</dbReference>
<keyword evidence="2 3" id="KW-0040">ANK repeat</keyword>
<feature type="repeat" description="ANK" evidence="3">
    <location>
        <begin position="58"/>
        <end position="90"/>
    </location>
</feature>
<dbReference type="SMART" id="SM00248">
    <property type="entry name" value="ANK"/>
    <property type="match status" value="3"/>
</dbReference>
<organism evidence="4 5">
    <name type="scientific">Nicrophorus vespilloides</name>
    <name type="common">Boreal carrion beetle</name>
    <dbReference type="NCBI Taxonomy" id="110193"/>
    <lineage>
        <taxon>Eukaryota</taxon>
        <taxon>Metazoa</taxon>
        <taxon>Ecdysozoa</taxon>
        <taxon>Arthropoda</taxon>
        <taxon>Hexapoda</taxon>
        <taxon>Insecta</taxon>
        <taxon>Pterygota</taxon>
        <taxon>Neoptera</taxon>
        <taxon>Endopterygota</taxon>
        <taxon>Coleoptera</taxon>
        <taxon>Polyphaga</taxon>
        <taxon>Staphyliniformia</taxon>
        <taxon>Silphidae</taxon>
        <taxon>Nicrophorinae</taxon>
        <taxon>Nicrophorus</taxon>
    </lineage>
</organism>
<proteinExistence type="predicted"/>
<dbReference type="Pfam" id="PF13637">
    <property type="entry name" value="Ank_4"/>
    <property type="match status" value="1"/>
</dbReference>
<dbReference type="Gene3D" id="1.25.40.20">
    <property type="entry name" value="Ankyrin repeat-containing domain"/>
    <property type="match status" value="1"/>
</dbReference>
<evidence type="ECO:0000256" key="2">
    <source>
        <dbReference type="ARBA" id="ARBA00023043"/>
    </source>
</evidence>
<dbReference type="Proteomes" id="UP000695000">
    <property type="component" value="Unplaced"/>
</dbReference>
<dbReference type="SUPFAM" id="SSF48403">
    <property type="entry name" value="Ankyrin repeat"/>
    <property type="match status" value="1"/>
</dbReference>
<evidence type="ECO:0000313" key="5">
    <source>
        <dbReference type="RefSeq" id="XP_017785364.1"/>
    </source>
</evidence>
<dbReference type="PROSITE" id="PS50088">
    <property type="entry name" value="ANK_REPEAT"/>
    <property type="match status" value="2"/>
</dbReference>
<dbReference type="PROSITE" id="PS50297">
    <property type="entry name" value="ANK_REP_REGION"/>
    <property type="match status" value="2"/>
</dbReference>
<dbReference type="PANTHER" id="PTHR24171">
    <property type="entry name" value="ANKYRIN REPEAT DOMAIN-CONTAINING PROTEIN 39-RELATED"/>
    <property type="match status" value="1"/>
</dbReference>
<evidence type="ECO:0000256" key="1">
    <source>
        <dbReference type="ARBA" id="ARBA00022737"/>
    </source>
</evidence>